<reference evidence="2 3" key="1">
    <citation type="submission" date="2019-05" db="EMBL/GenBank/DDBJ databases">
        <title>Another draft genome of Portunus trituberculatus and its Hox gene families provides insights of decapod evolution.</title>
        <authorList>
            <person name="Jeong J.-H."/>
            <person name="Song I."/>
            <person name="Kim S."/>
            <person name="Choi T."/>
            <person name="Kim D."/>
            <person name="Ryu S."/>
            <person name="Kim W."/>
        </authorList>
    </citation>
    <scope>NUCLEOTIDE SEQUENCE [LARGE SCALE GENOMIC DNA]</scope>
    <source>
        <tissue evidence="2">Muscle</tissue>
    </source>
</reference>
<dbReference type="InterPro" id="IPR008979">
    <property type="entry name" value="Galactose-bd-like_sf"/>
</dbReference>
<dbReference type="InterPro" id="IPR000421">
    <property type="entry name" value="FA58C"/>
</dbReference>
<evidence type="ECO:0000313" key="3">
    <source>
        <dbReference type="Proteomes" id="UP000324222"/>
    </source>
</evidence>
<evidence type="ECO:0000313" key="2">
    <source>
        <dbReference type="EMBL" id="MPC58632.1"/>
    </source>
</evidence>
<dbReference type="SUPFAM" id="SSF49785">
    <property type="entry name" value="Galactose-binding domain-like"/>
    <property type="match status" value="1"/>
</dbReference>
<dbReference type="Pfam" id="PF00754">
    <property type="entry name" value="F5_F8_type_C"/>
    <property type="match status" value="1"/>
</dbReference>
<dbReference type="PANTHER" id="PTHR24543:SF325">
    <property type="entry name" value="F5_8 TYPE C DOMAIN-CONTAINING PROTEIN"/>
    <property type="match status" value="1"/>
</dbReference>
<dbReference type="EMBL" id="VSRR010015857">
    <property type="protein sequence ID" value="MPC58632.1"/>
    <property type="molecule type" value="Genomic_DNA"/>
</dbReference>
<dbReference type="AlphaFoldDB" id="A0A5B7GI80"/>
<dbReference type="CDD" id="cd00057">
    <property type="entry name" value="FA58C"/>
    <property type="match status" value="1"/>
</dbReference>
<dbReference type="Gene3D" id="2.60.120.260">
    <property type="entry name" value="Galactose-binding domain-like"/>
    <property type="match status" value="1"/>
</dbReference>
<name>A0A5B7GI80_PORTR</name>
<organism evidence="2 3">
    <name type="scientific">Portunus trituberculatus</name>
    <name type="common">Swimming crab</name>
    <name type="synonym">Neptunus trituberculatus</name>
    <dbReference type="NCBI Taxonomy" id="210409"/>
    <lineage>
        <taxon>Eukaryota</taxon>
        <taxon>Metazoa</taxon>
        <taxon>Ecdysozoa</taxon>
        <taxon>Arthropoda</taxon>
        <taxon>Crustacea</taxon>
        <taxon>Multicrustacea</taxon>
        <taxon>Malacostraca</taxon>
        <taxon>Eumalacostraca</taxon>
        <taxon>Eucarida</taxon>
        <taxon>Decapoda</taxon>
        <taxon>Pleocyemata</taxon>
        <taxon>Brachyura</taxon>
        <taxon>Eubrachyura</taxon>
        <taxon>Portunoidea</taxon>
        <taxon>Portunidae</taxon>
        <taxon>Portuninae</taxon>
        <taxon>Portunus</taxon>
    </lineage>
</organism>
<evidence type="ECO:0000259" key="1">
    <source>
        <dbReference type="PROSITE" id="PS50022"/>
    </source>
</evidence>
<proteinExistence type="predicted"/>
<accession>A0A5B7GI80</accession>
<dbReference type="SMART" id="SM00231">
    <property type="entry name" value="FA58C"/>
    <property type="match status" value="1"/>
</dbReference>
<dbReference type="PROSITE" id="PS50022">
    <property type="entry name" value="FA58C_3"/>
    <property type="match status" value="1"/>
</dbReference>
<comment type="caution">
    <text evidence="2">The sequence shown here is derived from an EMBL/GenBank/DDBJ whole genome shotgun (WGS) entry which is preliminary data.</text>
</comment>
<dbReference type="PROSITE" id="PS01286">
    <property type="entry name" value="FA58C_2"/>
    <property type="match status" value="1"/>
</dbReference>
<dbReference type="OrthoDB" id="6262482at2759"/>
<keyword evidence="3" id="KW-1185">Reference proteome</keyword>
<gene>
    <name evidence="2" type="primary">HMCT_1</name>
    <name evidence="2" type="ORF">E2C01_052639</name>
</gene>
<feature type="domain" description="F5/8 type C" evidence="1">
    <location>
        <begin position="1"/>
        <end position="151"/>
    </location>
</feature>
<dbReference type="Proteomes" id="UP000324222">
    <property type="component" value="Unassembled WGS sequence"/>
</dbReference>
<dbReference type="PANTHER" id="PTHR24543">
    <property type="entry name" value="MULTICOPPER OXIDASE-RELATED"/>
    <property type="match status" value="1"/>
</dbReference>
<sequence length="170" mass="19279">MGVENGVLSDLQIVVSSVLDDRHDYYGKQNIRLNTQPDSYLSAGVWVAKPNQDQFVRFDFTEPSLLSGVVTQGNPGSPEWVESFTVGYSPDGENWSTIKEPDGTDKVFIANFDSNTPVENKFNRLLNTRFLELRPKQWDSNIALRVEVLGCFHPYRKSKVLHILYVLPSI</sequence>
<protein>
    <submittedName>
        <fullName evidence="2">Hemocytin</fullName>
    </submittedName>
</protein>